<evidence type="ECO:0000256" key="5">
    <source>
        <dbReference type="ARBA" id="ARBA00022553"/>
    </source>
</evidence>
<dbReference type="PANTHER" id="PTHR44936:SF10">
    <property type="entry name" value="SENSOR PROTEIN RSTB"/>
    <property type="match status" value="1"/>
</dbReference>
<dbReference type="RefSeq" id="WP_085821462.1">
    <property type="nucleotide sequence ID" value="NZ_FWFP01000002.1"/>
</dbReference>
<dbReference type="Proteomes" id="UP000193778">
    <property type="component" value="Unassembled WGS sequence"/>
</dbReference>
<comment type="subcellular location">
    <subcellularLocation>
        <location evidence="2">Cell membrane</location>
        <topology evidence="2">Multi-pass membrane protein</topology>
    </subcellularLocation>
</comment>
<dbReference type="InterPro" id="IPR005467">
    <property type="entry name" value="His_kinase_dom"/>
</dbReference>
<name>A0A1X6YKT8_9RHOB</name>
<dbReference type="InterPro" id="IPR050980">
    <property type="entry name" value="2C_sensor_his_kinase"/>
</dbReference>
<comment type="catalytic activity">
    <reaction evidence="1">
        <text>ATP + protein L-histidine = ADP + protein N-phospho-L-histidine.</text>
        <dbReference type="EC" id="2.7.13.3"/>
    </reaction>
</comment>
<organism evidence="13 14">
    <name type="scientific">Ruegeria meonggei</name>
    <dbReference type="NCBI Taxonomy" id="1446476"/>
    <lineage>
        <taxon>Bacteria</taxon>
        <taxon>Pseudomonadati</taxon>
        <taxon>Pseudomonadota</taxon>
        <taxon>Alphaproteobacteria</taxon>
        <taxon>Rhodobacterales</taxon>
        <taxon>Roseobacteraceae</taxon>
        <taxon>Ruegeria</taxon>
    </lineage>
</organism>
<feature type="transmembrane region" description="Helical" evidence="10">
    <location>
        <begin position="43"/>
        <end position="67"/>
    </location>
</feature>
<dbReference type="InterPro" id="IPR036890">
    <property type="entry name" value="HATPase_C_sf"/>
</dbReference>
<dbReference type="OrthoDB" id="9815202at2"/>
<dbReference type="SUPFAM" id="SSF55874">
    <property type="entry name" value="ATPase domain of HSP90 chaperone/DNA topoisomerase II/histidine kinase"/>
    <property type="match status" value="1"/>
</dbReference>
<dbReference type="CDD" id="cd00082">
    <property type="entry name" value="HisKA"/>
    <property type="match status" value="1"/>
</dbReference>
<dbReference type="InterPro" id="IPR003660">
    <property type="entry name" value="HAMP_dom"/>
</dbReference>
<protein>
    <recommendedName>
        <fullName evidence="3">histidine kinase</fullName>
        <ecNumber evidence="3">2.7.13.3</ecNumber>
    </recommendedName>
</protein>
<dbReference type="PRINTS" id="PR00344">
    <property type="entry name" value="BCTRLSENSOR"/>
</dbReference>
<dbReference type="SMART" id="SM00387">
    <property type="entry name" value="HATPase_c"/>
    <property type="match status" value="1"/>
</dbReference>
<evidence type="ECO:0000259" key="12">
    <source>
        <dbReference type="PROSITE" id="PS50885"/>
    </source>
</evidence>
<keyword evidence="14" id="KW-1185">Reference proteome</keyword>
<dbReference type="InterPro" id="IPR003661">
    <property type="entry name" value="HisK_dim/P_dom"/>
</dbReference>
<feature type="domain" description="HAMP" evidence="12">
    <location>
        <begin position="64"/>
        <end position="118"/>
    </location>
</feature>
<dbReference type="PROSITE" id="PS50109">
    <property type="entry name" value="HIS_KIN"/>
    <property type="match status" value="1"/>
</dbReference>
<keyword evidence="7" id="KW-0547">Nucleotide-binding</keyword>
<keyword evidence="10" id="KW-1133">Transmembrane helix</keyword>
<evidence type="ECO:0000259" key="11">
    <source>
        <dbReference type="PROSITE" id="PS50109"/>
    </source>
</evidence>
<dbReference type="PANTHER" id="PTHR44936">
    <property type="entry name" value="SENSOR PROTEIN CREC"/>
    <property type="match status" value="1"/>
</dbReference>
<dbReference type="InterPro" id="IPR004358">
    <property type="entry name" value="Sig_transdc_His_kin-like_C"/>
</dbReference>
<dbReference type="InterPro" id="IPR036097">
    <property type="entry name" value="HisK_dim/P_sf"/>
</dbReference>
<evidence type="ECO:0000313" key="14">
    <source>
        <dbReference type="Proteomes" id="UP000193778"/>
    </source>
</evidence>
<keyword evidence="4" id="KW-1003">Cell membrane</keyword>
<dbReference type="GO" id="GO:0005886">
    <property type="term" value="C:plasma membrane"/>
    <property type="evidence" value="ECO:0007669"/>
    <property type="project" value="UniProtKB-SubCell"/>
</dbReference>
<evidence type="ECO:0000256" key="10">
    <source>
        <dbReference type="SAM" id="Phobius"/>
    </source>
</evidence>
<dbReference type="Gene3D" id="6.10.340.10">
    <property type="match status" value="1"/>
</dbReference>
<dbReference type="AlphaFoldDB" id="A0A1X6YKT8"/>
<keyword evidence="10" id="KW-0812">Transmembrane</keyword>
<evidence type="ECO:0000256" key="4">
    <source>
        <dbReference type="ARBA" id="ARBA00022475"/>
    </source>
</evidence>
<keyword evidence="6 13" id="KW-0808">Transferase</keyword>
<feature type="domain" description="Histidine kinase" evidence="11">
    <location>
        <begin position="126"/>
        <end position="324"/>
    </location>
</feature>
<keyword evidence="8" id="KW-0418">Kinase</keyword>
<sequence>MRRRWRPSLAFVLGGALCGTLLLSLTGLVVFRYLGPDLGYRNAAFLLGLIITVVTAILGWLLVRLLLRPITALERFATQVARYPAEPSQPPAHFGTQELRITAQSVIDMADTLRNRETTIRSFSDHVTHELKTPVATLKAAAELLRDDVALSDENLRLVDQIASATHQMEQQIEAMRQVARAREARHEGSATLDNVADTLRSDFPALAFNLEGGQVDLPIGPEGLLVVLRQMLNNALEHGGQVVHLVAKVRDGQVCVQVGDDGQGVSVGNAERVFDPFFTTKRDQGGTGMGLAIVRNTLRAHNADITLDSVATGTVFSIRFDVY</sequence>
<dbReference type="Pfam" id="PF02518">
    <property type="entry name" value="HATPase_c"/>
    <property type="match status" value="1"/>
</dbReference>
<evidence type="ECO:0000256" key="6">
    <source>
        <dbReference type="ARBA" id="ARBA00022679"/>
    </source>
</evidence>
<gene>
    <name evidence="13" type="primary">creC</name>
    <name evidence="13" type="ORF">RUM8411_00946</name>
</gene>
<evidence type="ECO:0000256" key="1">
    <source>
        <dbReference type="ARBA" id="ARBA00000085"/>
    </source>
</evidence>
<dbReference type="PROSITE" id="PS50885">
    <property type="entry name" value="HAMP"/>
    <property type="match status" value="1"/>
</dbReference>
<reference evidence="14" key="1">
    <citation type="submission" date="2017-03" db="EMBL/GenBank/DDBJ databases">
        <authorList>
            <person name="Rodrigo-Torres L."/>
            <person name="Arahal R.D."/>
            <person name="Lucena T."/>
        </authorList>
    </citation>
    <scope>NUCLEOTIDE SEQUENCE [LARGE SCALE GENOMIC DNA]</scope>
    <source>
        <strain evidence="14">CECT 8411</strain>
    </source>
</reference>
<dbReference type="EC" id="2.7.13.3" evidence="3"/>
<dbReference type="InterPro" id="IPR003594">
    <property type="entry name" value="HATPase_dom"/>
</dbReference>
<dbReference type="GO" id="GO:0000155">
    <property type="term" value="F:phosphorelay sensor kinase activity"/>
    <property type="evidence" value="ECO:0007669"/>
    <property type="project" value="InterPro"/>
</dbReference>
<dbReference type="Gene3D" id="1.10.287.130">
    <property type="match status" value="1"/>
</dbReference>
<dbReference type="Gene3D" id="3.30.565.10">
    <property type="entry name" value="Histidine kinase-like ATPase, C-terminal domain"/>
    <property type="match status" value="1"/>
</dbReference>
<evidence type="ECO:0000256" key="7">
    <source>
        <dbReference type="ARBA" id="ARBA00022741"/>
    </source>
</evidence>
<dbReference type="GO" id="GO:0005524">
    <property type="term" value="F:ATP binding"/>
    <property type="evidence" value="ECO:0007669"/>
    <property type="project" value="UniProtKB-KW"/>
</dbReference>
<dbReference type="SUPFAM" id="SSF47384">
    <property type="entry name" value="Homodimeric domain of signal transducing histidine kinase"/>
    <property type="match status" value="1"/>
</dbReference>
<keyword evidence="9" id="KW-0067">ATP-binding</keyword>
<keyword evidence="10" id="KW-0472">Membrane</keyword>
<evidence type="ECO:0000256" key="9">
    <source>
        <dbReference type="ARBA" id="ARBA00022840"/>
    </source>
</evidence>
<accession>A0A1X6YKT8</accession>
<evidence type="ECO:0000313" key="13">
    <source>
        <dbReference type="EMBL" id="SLN24118.1"/>
    </source>
</evidence>
<evidence type="ECO:0000256" key="8">
    <source>
        <dbReference type="ARBA" id="ARBA00022777"/>
    </source>
</evidence>
<evidence type="ECO:0000256" key="3">
    <source>
        <dbReference type="ARBA" id="ARBA00012438"/>
    </source>
</evidence>
<dbReference type="EMBL" id="FWFP01000002">
    <property type="protein sequence ID" value="SLN24118.1"/>
    <property type="molecule type" value="Genomic_DNA"/>
</dbReference>
<keyword evidence="5" id="KW-0597">Phosphoprotein</keyword>
<dbReference type="SMART" id="SM00388">
    <property type="entry name" value="HisKA"/>
    <property type="match status" value="1"/>
</dbReference>
<dbReference type="Pfam" id="PF00512">
    <property type="entry name" value="HisKA"/>
    <property type="match status" value="1"/>
</dbReference>
<feature type="transmembrane region" description="Helical" evidence="10">
    <location>
        <begin position="9"/>
        <end position="31"/>
    </location>
</feature>
<evidence type="ECO:0000256" key="2">
    <source>
        <dbReference type="ARBA" id="ARBA00004651"/>
    </source>
</evidence>
<proteinExistence type="predicted"/>